<evidence type="ECO:0000256" key="3">
    <source>
        <dbReference type="ARBA" id="ARBA00022833"/>
    </source>
</evidence>
<feature type="binding site" evidence="8">
    <location>
        <position position="108"/>
    </location>
    <ligand>
        <name>Fe cation</name>
        <dbReference type="ChEBI" id="CHEBI:24875"/>
    </ligand>
</feature>
<dbReference type="GO" id="GO:0003700">
    <property type="term" value="F:DNA-binding transcription factor activity"/>
    <property type="evidence" value="ECO:0007669"/>
    <property type="project" value="InterPro"/>
</dbReference>
<keyword evidence="2" id="KW-0678">Repressor</keyword>
<dbReference type="Proteomes" id="UP000032740">
    <property type="component" value="Chromosome"/>
</dbReference>
<evidence type="ECO:0000256" key="5">
    <source>
        <dbReference type="ARBA" id="ARBA00023125"/>
    </source>
</evidence>
<dbReference type="GO" id="GO:0000976">
    <property type="term" value="F:transcription cis-regulatory region binding"/>
    <property type="evidence" value="ECO:0007669"/>
    <property type="project" value="TreeGrafter"/>
</dbReference>
<dbReference type="PANTHER" id="PTHR33202:SF7">
    <property type="entry name" value="FERRIC UPTAKE REGULATION PROTEIN"/>
    <property type="match status" value="1"/>
</dbReference>
<feature type="binding site" evidence="7">
    <location>
        <position position="119"/>
    </location>
    <ligand>
        <name>Zn(2+)</name>
        <dbReference type="ChEBI" id="CHEBI:29105"/>
    </ligand>
</feature>
<gene>
    <name evidence="9" type="ORF">BN85404490</name>
</gene>
<dbReference type="SUPFAM" id="SSF46785">
    <property type="entry name" value="Winged helix' DNA-binding domain"/>
    <property type="match status" value="1"/>
</dbReference>
<evidence type="ECO:0000256" key="7">
    <source>
        <dbReference type="PIRSR" id="PIRSR602481-1"/>
    </source>
</evidence>
<evidence type="ECO:0000256" key="8">
    <source>
        <dbReference type="PIRSR" id="PIRSR602481-2"/>
    </source>
</evidence>
<dbReference type="GO" id="GO:0008270">
    <property type="term" value="F:zinc ion binding"/>
    <property type="evidence" value="ECO:0007669"/>
    <property type="project" value="TreeGrafter"/>
</dbReference>
<dbReference type="HOGENOM" id="CLU_096072_5_1_14"/>
<dbReference type="KEGG" id="apal:BN85404490"/>
<comment type="cofactor">
    <cofactor evidence="8">
        <name>Mn(2+)</name>
        <dbReference type="ChEBI" id="CHEBI:29035"/>
    </cofactor>
    <cofactor evidence="8">
        <name>Fe(2+)</name>
        <dbReference type="ChEBI" id="CHEBI:29033"/>
    </cofactor>
    <text evidence="8">Binds 1 Mn(2+) or Fe(2+) ion per subunit.</text>
</comment>
<dbReference type="EMBL" id="FO681347">
    <property type="protein sequence ID" value="CCV64026.1"/>
    <property type="molecule type" value="Genomic_DNA"/>
</dbReference>
<comment type="cofactor">
    <cofactor evidence="7">
        <name>Zn(2+)</name>
        <dbReference type="ChEBI" id="CHEBI:29105"/>
    </cofactor>
    <text evidence="7">Binds 1 zinc ion per subunit.</text>
</comment>
<dbReference type="InterPro" id="IPR002481">
    <property type="entry name" value="FUR"/>
</dbReference>
<keyword evidence="10" id="KW-1185">Reference proteome</keyword>
<keyword evidence="5" id="KW-0238">DNA-binding</keyword>
<dbReference type="Gene3D" id="3.30.1490.190">
    <property type="match status" value="1"/>
</dbReference>
<reference evidence="9 10" key="1">
    <citation type="journal article" date="2013" name="J. Mol. Microbiol. Biotechnol.">
        <title>Analysis of the Complete Genomes of Acholeplasma brassicae , A. palmae and A. laidlawii and Their Comparison to the Obligate Parasites from ' Candidatus Phytoplasma'.</title>
        <authorList>
            <person name="Kube M."/>
            <person name="Siewert C."/>
            <person name="Migdoll A.M."/>
            <person name="Duduk B."/>
            <person name="Holz S."/>
            <person name="Rabus R."/>
            <person name="Seemuller E."/>
            <person name="Mitrovic J."/>
            <person name="Muller I."/>
            <person name="Buttner C."/>
            <person name="Reinhardt R."/>
        </authorList>
    </citation>
    <scope>NUCLEOTIDE SEQUENCE [LARGE SCALE GENOMIC DNA]</scope>
    <source>
        <strain evidence="9 10">J233</strain>
    </source>
</reference>
<keyword evidence="6" id="KW-0804">Transcription</keyword>
<evidence type="ECO:0000256" key="6">
    <source>
        <dbReference type="ARBA" id="ARBA00023163"/>
    </source>
</evidence>
<evidence type="ECO:0000256" key="1">
    <source>
        <dbReference type="ARBA" id="ARBA00007957"/>
    </source>
</evidence>
<proteinExistence type="inferred from homology"/>
<dbReference type="Pfam" id="PF01475">
    <property type="entry name" value="FUR"/>
    <property type="match status" value="1"/>
</dbReference>
<accession>U4KRB9</accession>
<keyword evidence="7" id="KW-0479">Metal-binding</keyword>
<comment type="similarity">
    <text evidence="1">Belongs to the Fur family.</text>
</comment>
<dbReference type="PANTHER" id="PTHR33202">
    <property type="entry name" value="ZINC UPTAKE REGULATION PROTEIN"/>
    <property type="match status" value="1"/>
</dbReference>
<feature type="binding site" evidence="8">
    <location>
        <position position="71"/>
    </location>
    <ligand>
        <name>Fe cation</name>
        <dbReference type="ChEBI" id="CHEBI:24875"/>
    </ligand>
</feature>
<feature type="binding site" evidence="7">
    <location>
        <position position="116"/>
    </location>
    <ligand>
        <name>Zn(2+)</name>
        <dbReference type="ChEBI" id="CHEBI:29105"/>
    </ligand>
</feature>
<evidence type="ECO:0000313" key="10">
    <source>
        <dbReference type="Proteomes" id="UP000032740"/>
    </source>
</evidence>
<feature type="binding site" evidence="7">
    <location>
        <position position="77"/>
    </location>
    <ligand>
        <name>Zn(2+)</name>
        <dbReference type="ChEBI" id="CHEBI:29105"/>
    </ligand>
</feature>
<keyword evidence="8" id="KW-0408">Iron</keyword>
<dbReference type="STRING" id="1318466.BN85404490"/>
<evidence type="ECO:0000313" key="9">
    <source>
        <dbReference type="EMBL" id="CCV64026.1"/>
    </source>
</evidence>
<evidence type="ECO:0000256" key="2">
    <source>
        <dbReference type="ARBA" id="ARBA00022491"/>
    </source>
</evidence>
<feature type="binding site" evidence="7">
    <location>
        <position position="80"/>
    </location>
    <ligand>
        <name>Zn(2+)</name>
        <dbReference type="ChEBI" id="CHEBI:29105"/>
    </ligand>
</feature>
<dbReference type="CDD" id="cd07153">
    <property type="entry name" value="Fur_like"/>
    <property type="match status" value="1"/>
</dbReference>
<protein>
    <submittedName>
        <fullName evidence="9">Ferric-uptake regulator</fullName>
    </submittedName>
</protein>
<dbReference type="Gene3D" id="1.10.10.10">
    <property type="entry name" value="Winged helix-like DNA-binding domain superfamily/Winged helix DNA-binding domain"/>
    <property type="match status" value="1"/>
</dbReference>
<dbReference type="InterPro" id="IPR036390">
    <property type="entry name" value="WH_DNA-bd_sf"/>
</dbReference>
<keyword evidence="4" id="KW-0805">Transcription regulation</keyword>
<keyword evidence="3 7" id="KW-0862">Zinc</keyword>
<dbReference type="InterPro" id="IPR036388">
    <property type="entry name" value="WH-like_DNA-bd_sf"/>
</dbReference>
<organism evidence="9 10">
    <name type="scientific">Alteracholeplasma palmae (strain ATCC 49389 / J233)</name>
    <name type="common">Acholeplasma palmae</name>
    <dbReference type="NCBI Taxonomy" id="1318466"/>
    <lineage>
        <taxon>Bacteria</taxon>
        <taxon>Bacillati</taxon>
        <taxon>Mycoplasmatota</taxon>
        <taxon>Mollicutes</taxon>
        <taxon>Acholeplasmatales</taxon>
        <taxon>Acholeplasmataceae</taxon>
        <taxon>Acholeplasma</taxon>
    </lineage>
</organism>
<dbReference type="AlphaFoldDB" id="U4KRB9"/>
<name>U4KRB9_ALTPJ</name>
<dbReference type="GO" id="GO:1900376">
    <property type="term" value="P:regulation of secondary metabolite biosynthetic process"/>
    <property type="evidence" value="ECO:0007669"/>
    <property type="project" value="TreeGrafter"/>
</dbReference>
<evidence type="ECO:0000256" key="4">
    <source>
        <dbReference type="ARBA" id="ARBA00023015"/>
    </source>
</evidence>
<dbReference type="OrthoDB" id="8659436at2"/>
<sequence length="125" mass="14856">MRMTKQRKLILDIFKNSNKPLNAEMIYDLLPKNEMNLSTVYRNLELFNLEDIISRSTIDNTNYYYLTDSKHHHYMICLECHKMIPVDCGLTHIETSVSEEHHFKITHHDMTLYGYCDECQVKLGL</sequence>
<dbReference type="InterPro" id="IPR043135">
    <property type="entry name" value="Fur_C"/>
</dbReference>
<dbReference type="RefSeq" id="WP_026657033.1">
    <property type="nucleotide sequence ID" value="NC_022538.1"/>
</dbReference>
<dbReference type="GO" id="GO:0045892">
    <property type="term" value="P:negative regulation of DNA-templated transcription"/>
    <property type="evidence" value="ECO:0007669"/>
    <property type="project" value="TreeGrafter"/>
</dbReference>